<dbReference type="Gene3D" id="1.20.1280.50">
    <property type="match status" value="1"/>
</dbReference>
<dbReference type="InterPro" id="IPR032675">
    <property type="entry name" value="LRR_dom_sf"/>
</dbReference>
<accession>A0A0C9XC84</accession>
<protein>
    <recommendedName>
        <fullName evidence="3">F-box domain-containing protein</fullName>
    </recommendedName>
</protein>
<dbReference type="Gene3D" id="3.80.10.10">
    <property type="entry name" value="Ribonuclease Inhibitor"/>
    <property type="match status" value="1"/>
</dbReference>
<dbReference type="Proteomes" id="UP000054477">
    <property type="component" value="Unassembled WGS sequence"/>
</dbReference>
<keyword evidence="2" id="KW-1185">Reference proteome</keyword>
<sequence length="500" mass="56436">MNQLAITIISDLPPEILSSIFLLNTSVDSSYAVNDAKILRDTTRYTSQVCRQWRFLVLENPVIWSRVIDFTHGSHLWTEELLRRAANCPLILFSRYHSLSSNILARELEHISRFGRYDGVFTEEPLVLDKFQQPAPYLEELRLRGSSSARCKLPATIFSGNAPRLRQLWLQHCSFDDDLPYLAQLTHLSVSKVSMRYPPPTKWLDILPRMKFLTDLELEVVNIGNESHAAVHLPNLENLALTGSLWVSSVFLSCLILKPTCSMRVTTQNSRPGTDFDITAGIIAQKLQLYLTKATESGFPLYLHFGKGYFFVTNRVISPTGAASEPETPPYVFFSVSWLSLESGLLSILPHVSSAFANPLSQVTSLELCFDSGLALETYSAIANVLRQANNVTSLVRLNDQTANVFLQLEGVRRPISTQTKGDVIFPSLRTIHFTTLGIHVCVGTNHILQSLVDFVRYRISIAAPMKEVYYANLFHVRWIQNEMESLRESGVLVAQRDWV</sequence>
<proteinExistence type="predicted"/>
<dbReference type="STRING" id="1095629.A0A0C9XC84"/>
<reference evidence="2" key="2">
    <citation type="submission" date="2015-01" db="EMBL/GenBank/DDBJ databases">
        <title>Evolutionary Origins and Diversification of the Mycorrhizal Mutualists.</title>
        <authorList>
            <consortium name="DOE Joint Genome Institute"/>
            <consortium name="Mycorrhizal Genomics Consortium"/>
            <person name="Kohler A."/>
            <person name="Kuo A."/>
            <person name="Nagy L.G."/>
            <person name="Floudas D."/>
            <person name="Copeland A."/>
            <person name="Barry K.W."/>
            <person name="Cichocki N."/>
            <person name="Veneault-Fourrey C."/>
            <person name="LaButti K."/>
            <person name="Lindquist E.A."/>
            <person name="Lipzen A."/>
            <person name="Lundell T."/>
            <person name="Morin E."/>
            <person name="Murat C."/>
            <person name="Riley R."/>
            <person name="Ohm R."/>
            <person name="Sun H."/>
            <person name="Tunlid A."/>
            <person name="Henrissat B."/>
            <person name="Grigoriev I.V."/>
            <person name="Hibbett D.S."/>
            <person name="Martin F."/>
        </authorList>
    </citation>
    <scope>NUCLEOTIDE SEQUENCE [LARGE SCALE GENOMIC DNA]</scope>
    <source>
        <strain evidence="2">LaAM-08-1</strain>
    </source>
</reference>
<gene>
    <name evidence="1" type="ORF">K443DRAFT_330222</name>
</gene>
<reference evidence="1 2" key="1">
    <citation type="submission" date="2014-04" db="EMBL/GenBank/DDBJ databases">
        <authorList>
            <consortium name="DOE Joint Genome Institute"/>
            <person name="Kuo A."/>
            <person name="Kohler A."/>
            <person name="Nagy L.G."/>
            <person name="Floudas D."/>
            <person name="Copeland A."/>
            <person name="Barry K.W."/>
            <person name="Cichocki N."/>
            <person name="Veneault-Fourrey C."/>
            <person name="LaButti K."/>
            <person name="Lindquist E.A."/>
            <person name="Lipzen A."/>
            <person name="Lundell T."/>
            <person name="Morin E."/>
            <person name="Murat C."/>
            <person name="Sun H."/>
            <person name="Tunlid A."/>
            <person name="Henrissat B."/>
            <person name="Grigoriev I.V."/>
            <person name="Hibbett D.S."/>
            <person name="Martin F."/>
            <person name="Nordberg H.P."/>
            <person name="Cantor M.N."/>
            <person name="Hua S.X."/>
        </authorList>
    </citation>
    <scope>NUCLEOTIDE SEQUENCE [LARGE SCALE GENOMIC DNA]</scope>
    <source>
        <strain evidence="1 2">LaAM-08-1</strain>
    </source>
</reference>
<evidence type="ECO:0008006" key="3">
    <source>
        <dbReference type="Google" id="ProtNLM"/>
    </source>
</evidence>
<organism evidence="1 2">
    <name type="scientific">Laccaria amethystina LaAM-08-1</name>
    <dbReference type="NCBI Taxonomy" id="1095629"/>
    <lineage>
        <taxon>Eukaryota</taxon>
        <taxon>Fungi</taxon>
        <taxon>Dikarya</taxon>
        <taxon>Basidiomycota</taxon>
        <taxon>Agaricomycotina</taxon>
        <taxon>Agaricomycetes</taxon>
        <taxon>Agaricomycetidae</taxon>
        <taxon>Agaricales</taxon>
        <taxon>Agaricineae</taxon>
        <taxon>Hydnangiaceae</taxon>
        <taxon>Laccaria</taxon>
    </lineage>
</organism>
<evidence type="ECO:0000313" key="1">
    <source>
        <dbReference type="EMBL" id="KIJ95361.1"/>
    </source>
</evidence>
<dbReference type="EMBL" id="KN838759">
    <property type="protein sequence ID" value="KIJ95361.1"/>
    <property type="molecule type" value="Genomic_DNA"/>
</dbReference>
<name>A0A0C9XC84_9AGAR</name>
<dbReference type="HOGENOM" id="CLU_024199_2_4_1"/>
<dbReference type="SUPFAM" id="SSF52047">
    <property type="entry name" value="RNI-like"/>
    <property type="match status" value="1"/>
</dbReference>
<dbReference type="AlphaFoldDB" id="A0A0C9XC84"/>
<dbReference type="OrthoDB" id="3071567at2759"/>
<evidence type="ECO:0000313" key="2">
    <source>
        <dbReference type="Proteomes" id="UP000054477"/>
    </source>
</evidence>